<dbReference type="Proteomes" id="UP000756346">
    <property type="component" value="Unassembled WGS sequence"/>
</dbReference>
<reference evidence="1" key="1">
    <citation type="journal article" date="2021" name="Nat. Commun.">
        <title>Genetic determinants of endophytism in the Arabidopsis root mycobiome.</title>
        <authorList>
            <person name="Mesny F."/>
            <person name="Miyauchi S."/>
            <person name="Thiergart T."/>
            <person name="Pickel B."/>
            <person name="Atanasova L."/>
            <person name="Karlsson M."/>
            <person name="Huettel B."/>
            <person name="Barry K.W."/>
            <person name="Haridas S."/>
            <person name="Chen C."/>
            <person name="Bauer D."/>
            <person name="Andreopoulos W."/>
            <person name="Pangilinan J."/>
            <person name="LaButti K."/>
            <person name="Riley R."/>
            <person name="Lipzen A."/>
            <person name="Clum A."/>
            <person name="Drula E."/>
            <person name="Henrissat B."/>
            <person name="Kohler A."/>
            <person name="Grigoriev I.V."/>
            <person name="Martin F.M."/>
            <person name="Hacquard S."/>
        </authorList>
    </citation>
    <scope>NUCLEOTIDE SEQUENCE</scope>
    <source>
        <strain evidence="1">MPI-CAGE-CH-0230</strain>
    </source>
</reference>
<name>A0A9P8Y314_9PEZI</name>
<gene>
    <name evidence="1" type="ORF">B0I36DRAFT_126299</name>
</gene>
<dbReference type="RefSeq" id="XP_046011091.1">
    <property type="nucleotide sequence ID" value="XM_046148121.1"/>
</dbReference>
<dbReference type="EMBL" id="JAGTJQ010000006">
    <property type="protein sequence ID" value="KAH7028803.1"/>
    <property type="molecule type" value="Genomic_DNA"/>
</dbReference>
<dbReference type="AlphaFoldDB" id="A0A9P8Y314"/>
<evidence type="ECO:0000313" key="2">
    <source>
        <dbReference type="Proteomes" id="UP000756346"/>
    </source>
</evidence>
<protein>
    <submittedName>
        <fullName evidence="1">Uncharacterized protein</fullName>
    </submittedName>
</protein>
<sequence>MDIDGDLLAHDGKSFDGLVRDDDSASKSKQYFTTIQLLKMFRKHIAVAPRDLAEMRQHWAKTYRGQQSARPGRFSLATQQSLNENWNRLEAHAGEIHSGLVRLSRDIETEAREAWRDVSTSTR</sequence>
<dbReference type="GeneID" id="70177667"/>
<proteinExistence type="predicted"/>
<keyword evidence="2" id="KW-1185">Reference proteome</keyword>
<comment type="caution">
    <text evidence="1">The sequence shown here is derived from an EMBL/GenBank/DDBJ whole genome shotgun (WGS) entry which is preliminary data.</text>
</comment>
<organism evidence="1 2">
    <name type="scientific">Microdochium trichocladiopsis</name>
    <dbReference type="NCBI Taxonomy" id="1682393"/>
    <lineage>
        <taxon>Eukaryota</taxon>
        <taxon>Fungi</taxon>
        <taxon>Dikarya</taxon>
        <taxon>Ascomycota</taxon>
        <taxon>Pezizomycotina</taxon>
        <taxon>Sordariomycetes</taxon>
        <taxon>Xylariomycetidae</taxon>
        <taxon>Xylariales</taxon>
        <taxon>Microdochiaceae</taxon>
        <taxon>Microdochium</taxon>
    </lineage>
</organism>
<evidence type="ECO:0000313" key="1">
    <source>
        <dbReference type="EMBL" id="KAH7028803.1"/>
    </source>
</evidence>
<accession>A0A9P8Y314</accession>